<organism evidence="2 3">
    <name type="scientific">Larimichthys crocea</name>
    <name type="common">Large yellow croaker</name>
    <name type="synonym">Pseudosciaena crocea</name>
    <dbReference type="NCBI Taxonomy" id="215358"/>
    <lineage>
        <taxon>Eukaryota</taxon>
        <taxon>Metazoa</taxon>
        <taxon>Chordata</taxon>
        <taxon>Craniata</taxon>
        <taxon>Vertebrata</taxon>
        <taxon>Euteleostomi</taxon>
        <taxon>Actinopterygii</taxon>
        <taxon>Neopterygii</taxon>
        <taxon>Teleostei</taxon>
        <taxon>Neoteleostei</taxon>
        <taxon>Acanthomorphata</taxon>
        <taxon>Eupercaria</taxon>
        <taxon>Sciaenidae</taxon>
        <taxon>Larimichthys</taxon>
    </lineage>
</organism>
<proteinExistence type="predicted"/>
<dbReference type="PANTHER" id="PTHR11505">
    <property type="entry name" value="L1 TRANSPOSABLE ELEMENT-RELATED"/>
    <property type="match status" value="1"/>
</dbReference>
<gene>
    <name evidence="2" type="ORF">D5F01_LYC20666</name>
</gene>
<evidence type="ECO:0000313" key="3">
    <source>
        <dbReference type="Proteomes" id="UP000424527"/>
    </source>
</evidence>
<reference evidence="2 3" key="1">
    <citation type="submission" date="2019-07" db="EMBL/GenBank/DDBJ databases">
        <title>Chromosome genome assembly for large yellow croaker.</title>
        <authorList>
            <person name="Xiao S."/>
        </authorList>
    </citation>
    <scope>NUCLEOTIDE SEQUENCE [LARGE SCALE GENOMIC DNA]</scope>
    <source>
        <strain evidence="2">JMULYC20181020</strain>
        <tissue evidence="2">Muscle</tissue>
    </source>
</reference>
<keyword evidence="3" id="KW-1185">Reference proteome</keyword>
<name>A0A6G0HR19_LARCR</name>
<dbReference type="Gene3D" id="3.30.70.1820">
    <property type="entry name" value="L1 transposable element, RRM domain"/>
    <property type="match status" value="1"/>
</dbReference>
<keyword evidence="1" id="KW-0175">Coiled coil</keyword>
<sequence length="270" mass="31806">MEELKQRTERLDRRLTDAENRVSTAEDRSIRQERALGYLLQREANLTAKCDDMENRLRRNNIRLYGIPEGAERDDMLSFITDFLSTSLEFEEEVDIKLERAHRALGPKPRAAAAPPRSIIARFLDFNVKQKVLLRAWKQRNIQFQEHTIYFDHDYSPDLQRKRKKVREVIKKLKERNIRAQSPYPAQIRLFLDGGTRLFPSLLEAHSTLKELGIETAMEDREMLERELTREGWSIQQNRRKNQQLNPAEIRAFVQGEYREARAAGVSNDE</sequence>
<accession>A0A6G0HR19</accession>
<dbReference type="FunFam" id="3.30.70.1820:FF:000004">
    <property type="entry name" value="Uncharacterized protein"/>
    <property type="match status" value="1"/>
</dbReference>
<dbReference type="EMBL" id="REGW02000020">
    <property type="protein sequence ID" value="KAE8281669.1"/>
    <property type="molecule type" value="Genomic_DNA"/>
</dbReference>
<dbReference type="AlphaFoldDB" id="A0A6G0HR19"/>
<dbReference type="Proteomes" id="UP000424527">
    <property type="component" value="Unassembled WGS sequence"/>
</dbReference>
<dbReference type="SUPFAM" id="SSF57997">
    <property type="entry name" value="Tropomyosin"/>
    <property type="match status" value="1"/>
</dbReference>
<comment type="caution">
    <text evidence="2">The sequence shown here is derived from an EMBL/GenBank/DDBJ whole genome shotgun (WGS) entry which is preliminary data.</text>
</comment>
<evidence type="ECO:0000313" key="2">
    <source>
        <dbReference type="EMBL" id="KAE8281669.1"/>
    </source>
</evidence>
<feature type="coiled-coil region" evidence="1">
    <location>
        <begin position="1"/>
        <end position="35"/>
    </location>
</feature>
<protein>
    <recommendedName>
        <fullName evidence="4">LINE-1 type transposase domain-containing protein 1</fullName>
    </recommendedName>
</protein>
<evidence type="ECO:0000256" key="1">
    <source>
        <dbReference type="SAM" id="Coils"/>
    </source>
</evidence>
<evidence type="ECO:0008006" key="4">
    <source>
        <dbReference type="Google" id="ProtNLM"/>
    </source>
</evidence>
<dbReference type="InterPro" id="IPR004244">
    <property type="entry name" value="Transposase_22"/>
</dbReference>